<feature type="transmembrane region" description="Helical" evidence="1">
    <location>
        <begin position="20"/>
        <end position="42"/>
    </location>
</feature>
<accession>A0A7X2MWC0</accession>
<evidence type="ECO:0000313" key="2">
    <source>
        <dbReference type="EMBL" id="MSR90283.1"/>
    </source>
</evidence>
<sequence length="239" mass="28093">MLIGGVNLKVFSQKHYAIILYNFILSILISISSIFIFTYLFLKSKFIYGIYLTKVDFSNCISLSKNKIYENYCILCDFISSPFKNKLVLPDFNISYNSMIHFYDVKKILTTLLLITLLTLCIIIIQFIIKSLAKAKFSLHFLMYVPIELILFCSTLVLSFYINFDKCFLLFHKLLFNNDYWLFDPKIDPIINILPEDFFLMAASIILSSLIIESIFIIFIRKHILKTHSIHIIRFFFLS</sequence>
<feature type="transmembrane region" description="Helical" evidence="1">
    <location>
        <begin position="141"/>
        <end position="162"/>
    </location>
</feature>
<comment type="caution">
    <text evidence="2">The sequence shown here is derived from an EMBL/GenBank/DDBJ whole genome shotgun (WGS) entry which is preliminary data.</text>
</comment>
<name>A0A7X2MWC0_9CLOT</name>
<dbReference type="Pfam" id="PF07314">
    <property type="entry name" value="Lit"/>
    <property type="match status" value="1"/>
</dbReference>
<protein>
    <submittedName>
        <fullName evidence="2">TIGR01906 family membrane protein</fullName>
    </submittedName>
</protein>
<dbReference type="RefSeq" id="WP_154530170.1">
    <property type="nucleotide sequence ID" value="NZ_JAQXTV010000087.1"/>
</dbReference>
<dbReference type="AlphaFoldDB" id="A0A7X2MWC0"/>
<keyword evidence="1" id="KW-0472">Membrane</keyword>
<gene>
    <name evidence="2" type="ORF">FYJ33_02325</name>
</gene>
<dbReference type="InterPro" id="IPR010178">
    <property type="entry name" value="Lit"/>
</dbReference>
<proteinExistence type="predicted"/>
<dbReference type="Proteomes" id="UP000460287">
    <property type="component" value="Unassembled WGS sequence"/>
</dbReference>
<evidence type="ECO:0000256" key="1">
    <source>
        <dbReference type="SAM" id="Phobius"/>
    </source>
</evidence>
<feature type="transmembrane region" description="Helical" evidence="1">
    <location>
        <begin position="198"/>
        <end position="220"/>
    </location>
</feature>
<feature type="transmembrane region" description="Helical" evidence="1">
    <location>
        <begin position="108"/>
        <end position="129"/>
    </location>
</feature>
<evidence type="ECO:0000313" key="3">
    <source>
        <dbReference type="Proteomes" id="UP000460287"/>
    </source>
</evidence>
<keyword evidence="1" id="KW-1133">Transmembrane helix</keyword>
<keyword evidence="3" id="KW-1185">Reference proteome</keyword>
<reference evidence="2 3" key="1">
    <citation type="submission" date="2019-08" db="EMBL/GenBank/DDBJ databases">
        <title>In-depth cultivation of the pig gut microbiome towards novel bacterial diversity and tailored functional studies.</title>
        <authorList>
            <person name="Wylensek D."/>
            <person name="Hitch T.C.A."/>
            <person name="Clavel T."/>
        </authorList>
    </citation>
    <scope>NUCLEOTIDE SEQUENCE [LARGE SCALE GENOMIC DNA]</scope>
    <source>
        <strain evidence="2 3">WCA-383-APC-5B</strain>
    </source>
</reference>
<organism evidence="2 3">
    <name type="scientific">Inconstantimicrobium porci</name>
    <dbReference type="NCBI Taxonomy" id="2652291"/>
    <lineage>
        <taxon>Bacteria</taxon>
        <taxon>Bacillati</taxon>
        <taxon>Bacillota</taxon>
        <taxon>Clostridia</taxon>
        <taxon>Eubacteriales</taxon>
        <taxon>Clostridiaceae</taxon>
        <taxon>Inconstantimicrobium</taxon>
    </lineage>
</organism>
<keyword evidence="1" id="KW-0812">Transmembrane</keyword>
<dbReference type="NCBIfam" id="TIGR01906">
    <property type="entry name" value="integ_TIGR01906"/>
    <property type="match status" value="1"/>
</dbReference>
<dbReference type="EMBL" id="VULX01000002">
    <property type="protein sequence ID" value="MSR90283.1"/>
    <property type="molecule type" value="Genomic_DNA"/>
</dbReference>